<evidence type="ECO:0000256" key="2">
    <source>
        <dbReference type="SAM" id="SignalP"/>
    </source>
</evidence>
<protein>
    <recommendedName>
        <fullName evidence="5">Extracellular membrane protein CFEM domain-containing protein</fullName>
    </recommendedName>
</protein>
<feature type="compositionally biased region" description="Low complexity" evidence="1">
    <location>
        <begin position="106"/>
        <end position="133"/>
    </location>
</feature>
<evidence type="ECO:0000256" key="1">
    <source>
        <dbReference type="SAM" id="MobiDB-lite"/>
    </source>
</evidence>
<name>A0A9W7YFU3_9FUNG</name>
<evidence type="ECO:0000313" key="4">
    <source>
        <dbReference type="Proteomes" id="UP001143981"/>
    </source>
</evidence>
<keyword evidence="2" id="KW-0732">Signal</keyword>
<keyword evidence="4" id="KW-1185">Reference proteome</keyword>
<reference evidence="3" key="1">
    <citation type="submission" date="2022-07" db="EMBL/GenBank/DDBJ databases">
        <title>Phylogenomic reconstructions and comparative analyses of Kickxellomycotina fungi.</title>
        <authorList>
            <person name="Reynolds N.K."/>
            <person name="Stajich J.E."/>
            <person name="Barry K."/>
            <person name="Grigoriev I.V."/>
            <person name="Crous P."/>
            <person name="Smith M.E."/>
        </authorList>
    </citation>
    <scope>NUCLEOTIDE SEQUENCE</scope>
    <source>
        <strain evidence="3">BCRC 34381</strain>
    </source>
</reference>
<dbReference type="EMBL" id="JANBOI010000036">
    <property type="protein sequence ID" value="KAJ1735210.1"/>
    <property type="molecule type" value="Genomic_DNA"/>
</dbReference>
<evidence type="ECO:0000313" key="3">
    <source>
        <dbReference type="EMBL" id="KAJ1735210.1"/>
    </source>
</evidence>
<feature type="signal peptide" evidence="2">
    <location>
        <begin position="1"/>
        <end position="24"/>
    </location>
</feature>
<evidence type="ECO:0008006" key="5">
    <source>
        <dbReference type="Google" id="ProtNLM"/>
    </source>
</evidence>
<proteinExistence type="predicted"/>
<sequence>MHGLGVLAALCMVCRCMAAGPCRAQNILDACLRMQQLQFKSCQYDEWQCKCHGQKKILTCYDNCPKLEARTLQEMQVEVFCAPLNGKIFDSEMIDKMTRPVKLANAHHPTAASSASAPQPTSSSSKSGSSNSRDSLDRDRRSSSPGSATYSVLDNAAQPRALAAASPGILIAAVAIILAPLAL</sequence>
<dbReference type="AlphaFoldDB" id="A0A9W7YFU3"/>
<comment type="caution">
    <text evidence="3">The sequence shown here is derived from an EMBL/GenBank/DDBJ whole genome shotgun (WGS) entry which is preliminary data.</text>
</comment>
<gene>
    <name evidence="3" type="ORF">LPJ61_000668</name>
</gene>
<feature type="region of interest" description="Disordered" evidence="1">
    <location>
        <begin position="106"/>
        <end position="151"/>
    </location>
</feature>
<organism evidence="3 4">
    <name type="scientific">Coemansia biformis</name>
    <dbReference type="NCBI Taxonomy" id="1286918"/>
    <lineage>
        <taxon>Eukaryota</taxon>
        <taxon>Fungi</taxon>
        <taxon>Fungi incertae sedis</taxon>
        <taxon>Zoopagomycota</taxon>
        <taxon>Kickxellomycotina</taxon>
        <taxon>Kickxellomycetes</taxon>
        <taxon>Kickxellales</taxon>
        <taxon>Kickxellaceae</taxon>
        <taxon>Coemansia</taxon>
    </lineage>
</organism>
<dbReference type="Proteomes" id="UP001143981">
    <property type="component" value="Unassembled WGS sequence"/>
</dbReference>
<feature type="chain" id="PRO_5040772794" description="Extracellular membrane protein CFEM domain-containing protein" evidence="2">
    <location>
        <begin position="25"/>
        <end position="183"/>
    </location>
</feature>
<dbReference type="OrthoDB" id="2507140at2759"/>
<accession>A0A9W7YFU3</accession>